<reference evidence="2" key="1">
    <citation type="submission" date="2008-08" db="EMBL/GenBank/DDBJ databases">
        <title>The complete genome sequence of Thermodesulfovibrio yellowstonii strain ATCC 51303 / DSM 11347 / YP87.</title>
        <authorList>
            <person name="Dodson R.J."/>
            <person name="Durkin A.S."/>
            <person name="Wu M."/>
            <person name="Eisen J."/>
            <person name="Sutton G."/>
        </authorList>
    </citation>
    <scope>NUCLEOTIDE SEQUENCE [LARGE SCALE GENOMIC DNA]</scope>
    <source>
        <strain evidence="2">ATCC 51303 / DSM 11347 / YP87</strain>
    </source>
</reference>
<organism evidence="1 2">
    <name type="scientific">Thermodesulfovibrio yellowstonii (strain ATCC 51303 / DSM 11347 / YP87)</name>
    <dbReference type="NCBI Taxonomy" id="289376"/>
    <lineage>
        <taxon>Bacteria</taxon>
        <taxon>Pseudomonadati</taxon>
        <taxon>Nitrospirota</taxon>
        <taxon>Thermodesulfovibrionia</taxon>
        <taxon>Thermodesulfovibrionales</taxon>
        <taxon>Thermodesulfovibrionaceae</taxon>
        <taxon>Thermodesulfovibrio</taxon>
    </lineage>
</organism>
<name>B5YIU3_THEYD</name>
<gene>
    <name evidence="1" type="ordered locus">THEYE_A2030</name>
</gene>
<reference evidence="1 2" key="2">
    <citation type="journal article" date="2015" name="Genome Announc.">
        <title>Genome Sequence of the Sulfate-Reducing Thermophilic Bacterium Thermodesulfovibrio yellowstonii Strain DSM 11347T (Phylum Nitrospirae).</title>
        <authorList>
            <person name="Bhatnagar S."/>
            <person name="Badger J.H."/>
            <person name="Madupu R."/>
            <person name="Khouri H.M."/>
            <person name="O'Connor E.M."/>
            <person name="Robb F.T."/>
            <person name="Ward N.L."/>
            <person name="Eisen J.A."/>
        </authorList>
    </citation>
    <scope>NUCLEOTIDE SEQUENCE [LARGE SCALE GENOMIC DNA]</scope>
    <source>
        <strain evidence="2">ATCC 51303 / DSM 11347 / YP87</strain>
    </source>
</reference>
<dbReference type="Proteomes" id="UP000000718">
    <property type="component" value="Chromosome"/>
</dbReference>
<protein>
    <submittedName>
        <fullName evidence="1">Uncharacterized protein</fullName>
    </submittedName>
</protein>
<dbReference type="EnsemblBacteria" id="ACI21774">
    <property type="protein sequence ID" value="ACI21774"/>
    <property type="gene ID" value="THEYE_A2030"/>
</dbReference>
<keyword evidence="2" id="KW-1185">Reference proteome</keyword>
<dbReference type="AlphaFoldDB" id="B5YIU3"/>
<dbReference type="InParanoid" id="B5YIU3"/>
<proteinExistence type="predicted"/>
<dbReference type="KEGG" id="tye:THEYE_A2030"/>
<evidence type="ECO:0000313" key="2">
    <source>
        <dbReference type="Proteomes" id="UP000000718"/>
    </source>
</evidence>
<sequence length="44" mass="5151">MRYLVYNRTRLYIPHGSDETVAFKISTSFSKRLYIPHGSDETLS</sequence>
<evidence type="ECO:0000313" key="1">
    <source>
        <dbReference type="EMBL" id="ACI21774.1"/>
    </source>
</evidence>
<accession>B5YIU3</accession>
<dbReference type="EMBL" id="CP001147">
    <property type="protein sequence ID" value="ACI21774.1"/>
    <property type="molecule type" value="Genomic_DNA"/>
</dbReference>
<dbReference type="HOGENOM" id="CLU_3223252_0_0_0"/>